<proteinExistence type="inferred from homology"/>
<dbReference type="PANTHER" id="PTHR47951">
    <property type="entry name" value="OS08G0547900 PROTEIN"/>
    <property type="match status" value="1"/>
</dbReference>
<dbReference type="InterPro" id="IPR002401">
    <property type="entry name" value="Cyt_P450_E_grp-I"/>
</dbReference>
<dbReference type="InterPro" id="IPR036396">
    <property type="entry name" value="Cyt_P450_sf"/>
</dbReference>
<dbReference type="Gene3D" id="1.10.630.10">
    <property type="entry name" value="Cytochrome P450"/>
    <property type="match status" value="1"/>
</dbReference>
<keyword evidence="4" id="KW-0503">Monooxygenase</keyword>
<evidence type="ECO:0000256" key="4">
    <source>
        <dbReference type="RuleBase" id="RU000461"/>
    </source>
</evidence>
<dbReference type="Proteomes" id="UP000030748">
    <property type="component" value="Unassembled WGS sequence"/>
</dbReference>
<reference evidence="5 6" key="1">
    <citation type="journal article" date="2013" name="Proc. Natl. Acad. Sci. U.S.A.">
        <title>Fine-scale variation in meiotic recombination in Mimulus inferred from population shotgun sequencing.</title>
        <authorList>
            <person name="Hellsten U."/>
            <person name="Wright K.M."/>
            <person name="Jenkins J."/>
            <person name="Shu S."/>
            <person name="Yuan Y."/>
            <person name="Wessler S.R."/>
            <person name="Schmutz J."/>
            <person name="Willis J.H."/>
            <person name="Rokhsar D.S."/>
        </authorList>
    </citation>
    <scope>NUCLEOTIDE SEQUENCE [LARGE SCALE GENOMIC DNA]</scope>
    <source>
        <strain evidence="6">cv. DUN x IM62</strain>
    </source>
</reference>
<keyword evidence="3 4" id="KW-0349">Heme</keyword>
<dbReference type="InterPro" id="IPR017972">
    <property type="entry name" value="Cyt_P450_CS"/>
</dbReference>
<dbReference type="GO" id="GO:0005506">
    <property type="term" value="F:iron ion binding"/>
    <property type="evidence" value="ECO:0007669"/>
    <property type="project" value="InterPro"/>
</dbReference>
<dbReference type="GO" id="GO:0016705">
    <property type="term" value="F:oxidoreductase activity, acting on paired donors, with incorporation or reduction of molecular oxygen"/>
    <property type="evidence" value="ECO:0007669"/>
    <property type="project" value="InterPro"/>
</dbReference>
<dbReference type="eggNOG" id="KOG0156">
    <property type="taxonomic scope" value="Eukaryota"/>
</dbReference>
<evidence type="ECO:0000256" key="3">
    <source>
        <dbReference type="PIRSR" id="PIRSR602401-1"/>
    </source>
</evidence>
<dbReference type="FunFam" id="1.10.630.10:FF:000207">
    <property type="entry name" value="Putative cytochrome P450 superfamily protein"/>
    <property type="match status" value="1"/>
</dbReference>
<dbReference type="Pfam" id="PF00067">
    <property type="entry name" value="p450"/>
    <property type="match status" value="1"/>
</dbReference>
<dbReference type="AlphaFoldDB" id="A0A022RBJ1"/>
<evidence type="ECO:0000256" key="1">
    <source>
        <dbReference type="ARBA" id="ARBA00004167"/>
    </source>
</evidence>
<comment type="cofactor">
    <cofactor evidence="3">
        <name>heme</name>
        <dbReference type="ChEBI" id="CHEBI:30413"/>
    </cofactor>
</comment>
<comment type="subcellular location">
    <subcellularLocation>
        <location evidence="1">Membrane</location>
        <topology evidence="1">Single-pass membrane protein</topology>
    </subcellularLocation>
</comment>
<protein>
    <submittedName>
        <fullName evidence="5">Uncharacterized protein</fullName>
    </submittedName>
</protein>
<evidence type="ECO:0000313" key="5">
    <source>
        <dbReference type="EMBL" id="EYU37093.1"/>
    </source>
</evidence>
<dbReference type="InterPro" id="IPR001128">
    <property type="entry name" value="Cyt_P450"/>
</dbReference>
<evidence type="ECO:0000313" key="6">
    <source>
        <dbReference type="Proteomes" id="UP000030748"/>
    </source>
</evidence>
<name>A0A022RBJ1_ERYGU</name>
<dbReference type="PRINTS" id="PR00463">
    <property type="entry name" value="EP450I"/>
</dbReference>
<dbReference type="PRINTS" id="PR00385">
    <property type="entry name" value="P450"/>
</dbReference>
<keyword evidence="6" id="KW-1185">Reference proteome</keyword>
<keyword evidence="2 4" id="KW-0560">Oxidoreductase</keyword>
<dbReference type="SUPFAM" id="SSF48264">
    <property type="entry name" value="Cytochrome P450"/>
    <property type="match status" value="1"/>
</dbReference>
<dbReference type="GO" id="GO:0004497">
    <property type="term" value="F:monooxygenase activity"/>
    <property type="evidence" value="ECO:0007669"/>
    <property type="project" value="UniProtKB-KW"/>
</dbReference>
<evidence type="ECO:0000256" key="2">
    <source>
        <dbReference type="ARBA" id="ARBA00023002"/>
    </source>
</evidence>
<dbReference type="PROSITE" id="PS00086">
    <property type="entry name" value="CYTOCHROME_P450"/>
    <property type="match status" value="1"/>
</dbReference>
<feature type="binding site" description="axial binding residue" evidence="3">
    <location>
        <position position="439"/>
    </location>
    <ligand>
        <name>heme</name>
        <dbReference type="ChEBI" id="CHEBI:30413"/>
    </ligand>
    <ligandPart>
        <name>Fe</name>
        <dbReference type="ChEBI" id="CHEBI:18248"/>
    </ligandPart>
</feature>
<feature type="non-terminal residue" evidence="5">
    <location>
        <position position="1"/>
    </location>
</feature>
<organism evidence="5 6">
    <name type="scientific">Erythranthe guttata</name>
    <name type="common">Yellow monkey flower</name>
    <name type="synonym">Mimulus guttatus</name>
    <dbReference type="NCBI Taxonomy" id="4155"/>
    <lineage>
        <taxon>Eukaryota</taxon>
        <taxon>Viridiplantae</taxon>
        <taxon>Streptophyta</taxon>
        <taxon>Embryophyta</taxon>
        <taxon>Tracheophyta</taxon>
        <taxon>Spermatophyta</taxon>
        <taxon>Magnoliopsida</taxon>
        <taxon>eudicotyledons</taxon>
        <taxon>Gunneridae</taxon>
        <taxon>Pentapetalae</taxon>
        <taxon>asterids</taxon>
        <taxon>lamiids</taxon>
        <taxon>Lamiales</taxon>
        <taxon>Phrymaceae</taxon>
        <taxon>Erythranthe</taxon>
    </lineage>
</organism>
<dbReference type="EMBL" id="KI630572">
    <property type="protein sequence ID" value="EYU37093.1"/>
    <property type="molecule type" value="Genomic_DNA"/>
</dbReference>
<accession>A0A022RBJ1</accession>
<comment type="similarity">
    <text evidence="4">Belongs to the cytochrome P450 family.</text>
</comment>
<dbReference type="GO" id="GO:0016020">
    <property type="term" value="C:membrane"/>
    <property type="evidence" value="ECO:0007669"/>
    <property type="project" value="UniProtKB-SubCell"/>
</dbReference>
<sequence>SFLWSSRQGFRTLWNLRETGPPLPPGPYGLPILGYLPFLKHNLHHQFTLLSHKYGPIYRLWLGSKLCVVVSSPSLIKQIVRDKDSIFANRDPPVAALVATGGYDIVWTANGPYWRDIRKLFVREMMSNTNLQASHVFRTEEVRKLIGNLDTQIGSPVQIGELIFLTELHVLMSLLWGGEMDPTERSRLGDKFRVHISKLVDLLGKPNVSDFFPVLARFDFQGIAKEMRGVVVEVERILDCFIDAKVKSMAAGGGMEGEERSKDFMGILLELKDKQLGEGSTFGLTQIKAILMDIVAGGSDTTATMVEWVMTELLHNPSIMQKVQQEVTNVVGANNVVEESHVSKLHYLEAVVKETFRLHPPLPLLVPRYPSESCTIGEHTIPKGSRVFLNMWSIHMDPHVWENPLIFRPERFLNDNSEKFDFIGNNVEYLPFGSGRRVCPGIPLAEKMVMYLLATLVHTYEWGLPEGHKIDLSEKFGIVMRKETPLIAVPYHK</sequence>
<dbReference type="PANTHER" id="PTHR47951:SF7">
    <property type="entry name" value="FLAVONOID 3',5'-HYDROXYLASE-LIKE ISOFORM X1"/>
    <property type="match status" value="1"/>
</dbReference>
<gene>
    <name evidence="5" type="ORF">MIMGU_mgv1a026110mg</name>
</gene>
<dbReference type="STRING" id="4155.A0A022RBJ1"/>
<dbReference type="GO" id="GO:0020037">
    <property type="term" value="F:heme binding"/>
    <property type="evidence" value="ECO:0007669"/>
    <property type="project" value="InterPro"/>
</dbReference>
<keyword evidence="3 4" id="KW-0408">Iron</keyword>
<keyword evidence="3 4" id="KW-0479">Metal-binding</keyword>